<evidence type="ECO:0000313" key="2">
    <source>
        <dbReference type="Proteomes" id="UP000659388"/>
    </source>
</evidence>
<reference evidence="1" key="1">
    <citation type="submission" date="2021-01" db="EMBL/GenBank/DDBJ databases">
        <title>Fulvivirga kasyanovii gen. nov., sp nov., a novel member of the phylum Bacteroidetes isolated from seawater in a mussel farm.</title>
        <authorList>
            <person name="Zhao L.-H."/>
            <person name="Wang Z.-J."/>
        </authorList>
    </citation>
    <scope>NUCLEOTIDE SEQUENCE</scope>
    <source>
        <strain evidence="1">2943</strain>
    </source>
</reference>
<dbReference type="AlphaFoldDB" id="A0A937FB83"/>
<dbReference type="RefSeq" id="WP_202245069.1">
    <property type="nucleotide sequence ID" value="NZ_JAESIY010000007.1"/>
</dbReference>
<protein>
    <submittedName>
        <fullName evidence="1">Uncharacterized protein</fullName>
    </submittedName>
</protein>
<sequence length="158" mass="18860">MNYISELELREFLNDKNNRFTNLSGMQIGWSEETGIWTFLMHQSYDQGPYEVSIATEYDSLTDFITGFKLYNVSEIDHLNYTSSWMRYLNGEAEIIIAPMELEASLSFKILKLKTIIFSLELHFYDEEYEHLTMPEDFERYILKKESLLRVATQMRYK</sequence>
<gene>
    <name evidence="1" type="ORF">JL102_14170</name>
</gene>
<organism evidence="1 2">
    <name type="scientific">Fulvivirga sediminis</name>
    <dbReference type="NCBI Taxonomy" id="2803949"/>
    <lineage>
        <taxon>Bacteria</taxon>
        <taxon>Pseudomonadati</taxon>
        <taxon>Bacteroidota</taxon>
        <taxon>Cytophagia</taxon>
        <taxon>Cytophagales</taxon>
        <taxon>Fulvivirgaceae</taxon>
        <taxon>Fulvivirga</taxon>
    </lineage>
</organism>
<accession>A0A937FB83</accession>
<dbReference type="Proteomes" id="UP000659388">
    <property type="component" value="Unassembled WGS sequence"/>
</dbReference>
<dbReference type="EMBL" id="JAESIY010000007">
    <property type="protein sequence ID" value="MBL3657288.1"/>
    <property type="molecule type" value="Genomic_DNA"/>
</dbReference>
<keyword evidence="2" id="KW-1185">Reference proteome</keyword>
<evidence type="ECO:0000313" key="1">
    <source>
        <dbReference type="EMBL" id="MBL3657288.1"/>
    </source>
</evidence>
<name>A0A937FB83_9BACT</name>
<comment type="caution">
    <text evidence="1">The sequence shown here is derived from an EMBL/GenBank/DDBJ whole genome shotgun (WGS) entry which is preliminary data.</text>
</comment>
<proteinExistence type="predicted"/>